<accession>A0ABP7XQ81</accession>
<evidence type="ECO:0000256" key="3">
    <source>
        <dbReference type="ARBA" id="ARBA00022475"/>
    </source>
</evidence>
<dbReference type="PANTHER" id="PTHR37461:SF1">
    <property type="entry name" value="ANTI-SIGMA-K FACTOR RSKA"/>
    <property type="match status" value="1"/>
</dbReference>
<dbReference type="InterPro" id="IPR027383">
    <property type="entry name" value="Znf_put"/>
</dbReference>
<keyword evidence="7" id="KW-0472">Membrane</keyword>
<dbReference type="PANTHER" id="PTHR37461">
    <property type="entry name" value="ANTI-SIGMA-K FACTOR RSKA"/>
    <property type="match status" value="1"/>
</dbReference>
<evidence type="ECO:0000256" key="9">
    <source>
        <dbReference type="ARBA" id="ARBA00029829"/>
    </source>
</evidence>
<evidence type="ECO:0000259" key="11">
    <source>
        <dbReference type="Pfam" id="PF10099"/>
    </source>
</evidence>
<evidence type="ECO:0000259" key="12">
    <source>
        <dbReference type="Pfam" id="PF13490"/>
    </source>
</evidence>
<evidence type="ECO:0000313" key="13">
    <source>
        <dbReference type="EMBL" id="GAA4123570.1"/>
    </source>
</evidence>
<sequence length="240" mass="25105">MSDIHALSGAYALDALDDLERAGFERHLAICPTCRDEVSSLQEAAALMGESLEMAAPAMLREKVMAEIATFRPLPPVVERPDVDRTVVPLRRRRLPALAAAAAVIAALGVGATVLRPGDEPAPTTISAAARVLDAPDAQKQTFRMNDGARATVVRSVSLKQAVITVEGMADLPEGKVYELWLQHGEEMVAAGFLPSGSDDTVLLTGDAASASAVGITTEPEGGSPEPNLASAVLLPFDEA</sequence>
<keyword evidence="4" id="KW-0812">Transmembrane</keyword>
<dbReference type="Pfam" id="PF13490">
    <property type="entry name" value="zf-HC2"/>
    <property type="match status" value="1"/>
</dbReference>
<comment type="subcellular location">
    <subcellularLocation>
        <location evidence="2">Cell membrane</location>
    </subcellularLocation>
    <subcellularLocation>
        <location evidence="1">Membrane</location>
        <topology evidence="1">Single-pass membrane protein</topology>
    </subcellularLocation>
</comment>
<organism evidence="13 14">
    <name type="scientific">Nocardioides fonticola</name>
    <dbReference type="NCBI Taxonomy" id="450363"/>
    <lineage>
        <taxon>Bacteria</taxon>
        <taxon>Bacillati</taxon>
        <taxon>Actinomycetota</taxon>
        <taxon>Actinomycetes</taxon>
        <taxon>Propionibacteriales</taxon>
        <taxon>Nocardioidaceae</taxon>
        <taxon>Nocardioides</taxon>
    </lineage>
</organism>
<dbReference type="Gene3D" id="1.10.10.1320">
    <property type="entry name" value="Anti-sigma factor, zinc-finger domain"/>
    <property type="match status" value="1"/>
</dbReference>
<comment type="caution">
    <text evidence="13">The sequence shown here is derived from an EMBL/GenBank/DDBJ whole genome shotgun (WGS) entry which is preliminary data.</text>
</comment>
<evidence type="ECO:0000256" key="5">
    <source>
        <dbReference type="ARBA" id="ARBA00022989"/>
    </source>
</evidence>
<evidence type="ECO:0000256" key="2">
    <source>
        <dbReference type="ARBA" id="ARBA00004236"/>
    </source>
</evidence>
<dbReference type="InterPro" id="IPR018764">
    <property type="entry name" value="RskA_C"/>
</dbReference>
<keyword evidence="6" id="KW-0805">Transcription regulation</keyword>
<keyword evidence="5" id="KW-1133">Transmembrane helix</keyword>
<dbReference type="InterPro" id="IPR041916">
    <property type="entry name" value="Anti_sigma_zinc_sf"/>
</dbReference>
<reference evidence="14" key="1">
    <citation type="journal article" date="2019" name="Int. J. Syst. Evol. Microbiol.">
        <title>The Global Catalogue of Microorganisms (GCM) 10K type strain sequencing project: providing services to taxonomists for standard genome sequencing and annotation.</title>
        <authorList>
            <consortium name="The Broad Institute Genomics Platform"/>
            <consortium name="The Broad Institute Genome Sequencing Center for Infectious Disease"/>
            <person name="Wu L."/>
            <person name="Ma J."/>
        </authorList>
    </citation>
    <scope>NUCLEOTIDE SEQUENCE [LARGE SCALE GENOMIC DNA]</scope>
    <source>
        <strain evidence="14">JCM 16703</strain>
    </source>
</reference>
<dbReference type="RefSeq" id="WP_344734306.1">
    <property type="nucleotide sequence ID" value="NZ_BAAAZH010000024.1"/>
</dbReference>
<keyword evidence="3" id="KW-1003">Cell membrane</keyword>
<evidence type="ECO:0000256" key="10">
    <source>
        <dbReference type="ARBA" id="ARBA00030803"/>
    </source>
</evidence>
<dbReference type="InterPro" id="IPR051474">
    <property type="entry name" value="Anti-sigma-K/W_factor"/>
</dbReference>
<keyword evidence="8" id="KW-0804">Transcription</keyword>
<evidence type="ECO:0000256" key="4">
    <source>
        <dbReference type="ARBA" id="ARBA00022692"/>
    </source>
</evidence>
<gene>
    <name evidence="13" type="ORF">GCM10022215_30380</name>
</gene>
<name>A0ABP7XQ81_9ACTN</name>
<proteinExistence type="predicted"/>
<feature type="domain" description="Putative zinc-finger" evidence="12">
    <location>
        <begin position="3"/>
        <end position="35"/>
    </location>
</feature>
<evidence type="ECO:0000256" key="7">
    <source>
        <dbReference type="ARBA" id="ARBA00023136"/>
    </source>
</evidence>
<dbReference type="EMBL" id="BAAAZH010000024">
    <property type="protein sequence ID" value="GAA4123570.1"/>
    <property type="molecule type" value="Genomic_DNA"/>
</dbReference>
<dbReference type="Proteomes" id="UP001501495">
    <property type="component" value="Unassembled WGS sequence"/>
</dbReference>
<keyword evidence="14" id="KW-1185">Reference proteome</keyword>
<protein>
    <recommendedName>
        <fullName evidence="10">Regulator of SigK</fullName>
    </recommendedName>
    <alternativeName>
        <fullName evidence="9">Sigma-K anti-sigma factor RskA</fullName>
    </alternativeName>
</protein>
<feature type="domain" description="Anti-sigma K factor RskA C-terminal" evidence="11">
    <location>
        <begin position="98"/>
        <end position="228"/>
    </location>
</feature>
<evidence type="ECO:0000256" key="6">
    <source>
        <dbReference type="ARBA" id="ARBA00023015"/>
    </source>
</evidence>
<dbReference type="Pfam" id="PF10099">
    <property type="entry name" value="RskA_C"/>
    <property type="match status" value="1"/>
</dbReference>
<evidence type="ECO:0000313" key="14">
    <source>
        <dbReference type="Proteomes" id="UP001501495"/>
    </source>
</evidence>
<evidence type="ECO:0000256" key="8">
    <source>
        <dbReference type="ARBA" id="ARBA00023163"/>
    </source>
</evidence>
<evidence type="ECO:0000256" key="1">
    <source>
        <dbReference type="ARBA" id="ARBA00004167"/>
    </source>
</evidence>